<reference evidence="3 4" key="1">
    <citation type="submission" date="2017-03" db="EMBL/GenBank/DDBJ databases">
        <title>Genomes of endolithic fungi from Antarctica.</title>
        <authorList>
            <person name="Coleine C."/>
            <person name="Masonjones S."/>
            <person name="Stajich J.E."/>
        </authorList>
    </citation>
    <scope>NUCLEOTIDE SEQUENCE [LARGE SCALE GENOMIC DNA]</scope>
    <source>
        <strain evidence="3 4">CCFEE 5311</strain>
    </source>
</reference>
<dbReference type="Proteomes" id="UP000310066">
    <property type="component" value="Unassembled WGS sequence"/>
</dbReference>
<evidence type="ECO:0000313" key="4">
    <source>
        <dbReference type="Proteomes" id="UP000310066"/>
    </source>
</evidence>
<feature type="compositionally biased region" description="Polar residues" evidence="1">
    <location>
        <begin position="501"/>
        <end position="513"/>
    </location>
</feature>
<feature type="region of interest" description="Disordered" evidence="1">
    <location>
        <begin position="722"/>
        <end position="811"/>
    </location>
</feature>
<feature type="region of interest" description="Disordered" evidence="1">
    <location>
        <begin position="829"/>
        <end position="893"/>
    </location>
</feature>
<feature type="compositionally biased region" description="Basic and acidic residues" evidence="1">
    <location>
        <begin position="740"/>
        <end position="789"/>
    </location>
</feature>
<sequence length="1008" mass="111956">MCSHLTTRCLVRSPIPIMAAPLTETDYTKLATDIAERFTETYYSALSGARGSIKTFYVAAIAQDDGRGLPNITYNGELFHDPATFQDRWVKDMPRTHVEAQSLNVHVLNPSIKPTEGMKKKDAARNMSLIVQVSGSMRIGQPKEGPLRGFSDSFVLVPNEELGKQDVGRQWVIQSQTFRFVVPCAEYELPTAAASDPSVVRSFVPVEDGQELTVRGTFTGSCLYGSFDLIADGSFLADKRIEAPKDGKIRHYTDRKVDFRSVFDAPKMKGHTSVFPPDRVVEGNLHVKTLGERSETAAAFPSPNEFGIGSLVILVSLNQRTDDNHTSKYKSLTCGDPDIGRKDDDDGGIPPSYELMVRVLEGEVSKARQAKHKRHSEQTRFGPKPWAKLTFHYRSKASLQQFGCVERNGDSQGLEPSDPATFVRSSIEGARPKTRNGIPETSSAEHNRIFNTPPPDQILQAQYDRTDRAEATPHRRPREAQRAQLHRSLSIPSEYSRHRPQTNASPSASSMPSTKGKLMGQSLNFPVDFIPPRLTNHASKEHPQSYIFGAAMHDDDHGWEMQELAQGEEEEKLEEEQRLPGQTPSFDEFNQEAASEMSAQERADAMEDAQASATPSGGLHSAPVAQMIAPIDPDRWKDSTERTINEADGKEQSVEVKEEEQMEEASPRFLHLPAETWSFPPLSEHIAESDTEDHIARVSRTMSPAKIPQTVTLQSMHMQLSSSASEAVGRSTSRGGDSYDGLRERATTGLALDDRQTYFDGEGRLSQRYPGERSLESVEQVGRPEDKAPHSAAIQSSRSGSPSRPQPHVAAFSAGCNIEASPFVPASIASLSKPTFREDSLTPTSPSTKRADTSTKDDASPAPNYKIEISKKRSASISAASRESTPASKKPRFLELAVRKTELKRQIEEKQKRKAAAQKLLEERQKLRKEEERLTQEAVERQKLHDEEERMREETEELEVATLERMVLEEDEETEILEGLAVAEETLLSEAKAGRKRAEEALQANEEG</sequence>
<protein>
    <recommendedName>
        <fullName evidence="2">NTF2 domain-containing protein</fullName>
    </recommendedName>
</protein>
<dbReference type="EMBL" id="NAJP01000125">
    <property type="protein sequence ID" value="TKA27703.1"/>
    <property type="molecule type" value="Genomic_DNA"/>
</dbReference>
<feature type="compositionally biased region" description="Basic and acidic residues" evidence="1">
    <location>
        <begin position="931"/>
        <end position="953"/>
    </location>
</feature>
<dbReference type="InterPro" id="IPR018222">
    <property type="entry name" value="Nuclear_transport_factor_2_euk"/>
</dbReference>
<feature type="domain" description="NTF2" evidence="2">
    <location>
        <begin position="34"/>
        <end position="180"/>
    </location>
</feature>
<feature type="compositionally biased region" description="Basic and acidic residues" evidence="1">
    <location>
        <begin position="464"/>
        <end position="481"/>
    </location>
</feature>
<feature type="compositionally biased region" description="Low complexity" evidence="1">
    <location>
        <begin position="875"/>
        <end position="884"/>
    </location>
</feature>
<feature type="compositionally biased region" description="Basic and acidic residues" evidence="1">
    <location>
        <begin position="849"/>
        <end position="859"/>
    </location>
</feature>
<evidence type="ECO:0000259" key="2">
    <source>
        <dbReference type="PROSITE" id="PS50177"/>
    </source>
</evidence>
<feature type="region of interest" description="Disordered" evidence="1">
    <location>
        <begin position="565"/>
        <end position="607"/>
    </location>
</feature>
<organism evidence="3 4">
    <name type="scientific">Friedmanniomyces endolithicus</name>
    <dbReference type="NCBI Taxonomy" id="329885"/>
    <lineage>
        <taxon>Eukaryota</taxon>
        <taxon>Fungi</taxon>
        <taxon>Dikarya</taxon>
        <taxon>Ascomycota</taxon>
        <taxon>Pezizomycotina</taxon>
        <taxon>Dothideomycetes</taxon>
        <taxon>Dothideomycetidae</taxon>
        <taxon>Mycosphaerellales</taxon>
        <taxon>Teratosphaeriaceae</taxon>
        <taxon>Friedmanniomyces</taxon>
    </lineage>
</organism>
<dbReference type="OrthoDB" id="10338948at2759"/>
<feature type="region of interest" description="Disordered" evidence="1">
    <location>
        <begin position="648"/>
        <end position="670"/>
    </location>
</feature>
<dbReference type="STRING" id="329885.A0A4U0TYT3"/>
<accession>A0A4U0TYT3</accession>
<gene>
    <name evidence="3" type="ORF">B0A54_16786</name>
</gene>
<evidence type="ECO:0000256" key="1">
    <source>
        <dbReference type="SAM" id="MobiDB-lite"/>
    </source>
</evidence>
<dbReference type="PROSITE" id="PS50177">
    <property type="entry name" value="NTF2_DOMAIN"/>
    <property type="match status" value="1"/>
</dbReference>
<dbReference type="Gene3D" id="3.10.450.50">
    <property type="match status" value="1"/>
</dbReference>
<feature type="region of interest" description="Disordered" evidence="1">
    <location>
        <begin position="407"/>
        <end position="520"/>
    </location>
</feature>
<dbReference type="AlphaFoldDB" id="A0A4U0TYT3"/>
<name>A0A4U0TYT3_9PEZI</name>
<evidence type="ECO:0000313" key="3">
    <source>
        <dbReference type="EMBL" id="TKA27703.1"/>
    </source>
</evidence>
<dbReference type="CDD" id="cd22249">
    <property type="entry name" value="UDM1_RNF168_RNF169-like"/>
    <property type="match status" value="1"/>
</dbReference>
<feature type="compositionally biased region" description="Low complexity" evidence="1">
    <location>
        <begin position="791"/>
        <end position="803"/>
    </location>
</feature>
<feature type="compositionally biased region" description="Polar residues" evidence="1">
    <location>
        <begin position="722"/>
        <end position="735"/>
    </location>
</feature>
<dbReference type="InterPro" id="IPR032710">
    <property type="entry name" value="NTF2-like_dom_sf"/>
</dbReference>
<proteinExistence type="predicted"/>
<feature type="region of interest" description="Disordered" evidence="1">
    <location>
        <begin position="931"/>
        <end position="958"/>
    </location>
</feature>
<comment type="caution">
    <text evidence="3">The sequence shown here is derived from an EMBL/GenBank/DDBJ whole genome shotgun (WGS) entry which is preliminary data.</text>
</comment>
<dbReference type="SUPFAM" id="SSF54427">
    <property type="entry name" value="NTF2-like"/>
    <property type="match status" value="1"/>
</dbReference>